<protein>
    <submittedName>
        <fullName evidence="2">DUF1311 domain-containing protein</fullName>
    </submittedName>
</protein>
<sequence>MLITTLLPFYTIEGITGNYNECISKVVTTADKRNCIAEENKVIDKQLNETYTKLLKFLSLSGKKKLKYSERARLKSRGEECKLSGHAMEGAIEYVSASRQCSSSDAGKFIFFSHHHQSLKKFLVLRHEIRLDKIFHETVLLPDLHSVIK</sequence>
<gene>
    <name evidence="2" type="ORF">I5282_04260</name>
</gene>
<comment type="caution">
    <text evidence="2">The sequence shown here is derived from an EMBL/GenBank/DDBJ whole genome shotgun (WGS) entry which is preliminary data.</text>
</comment>
<name>A0ABS1W8W4_9GAMM</name>
<organism evidence="2 3">
    <name type="scientific">Legionella bononiensis</name>
    <dbReference type="NCBI Taxonomy" id="2793102"/>
    <lineage>
        <taxon>Bacteria</taxon>
        <taxon>Pseudomonadati</taxon>
        <taxon>Pseudomonadota</taxon>
        <taxon>Gammaproteobacteria</taxon>
        <taxon>Legionellales</taxon>
        <taxon>Legionellaceae</taxon>
        <taxon>Legionella</taxon>
    </lineage>
</organism>
<feature type="domain" description="Lysozyme inhibitor LprI-like N-terminal" evidence="1">
    <location>
        <begin position="27"/>
        <end position="93"/>
    </location>
</feature>
<evidence type="ECO:0000259" key="1">
    <source>
        <dbReference type="Pfam" id="PF07007"/>
    </source>
</evidence>
<proteinExistence type="predicted"/>
<dbReference type="InterPro" id="IPR009739">
    <property type="entry name" value="LprI-like_N"/>
</dbReference>
<dbReference type="EMBL" id="JADWVN010000007">
    <property type="protein sequence ID" value="MBL7525786.1"/>
    <property type="molecule type" value="Genomic_DNA"/>
</dbReference>
<reference evidence="2 3" key="1">
    <citation type="submission" date="2020-12" db="EMBL/GenBank/DDBJ databases">
        <title>WGS of Legionella: environmental sample.</title>
        <authorList>
            <person name="Cristino S."/>
            <person name="Girolamini L."/>
            <person name="Salaris S."/>
            <person name="Pascale M.R."/>
            <person name="Mazzotta M."/>
            <person name="Orsini M."/>
            <person name="Grottola A."/>
        </authorList>
    </citation>
    <scope>NUCLEOTIDE SEQUENCE [LARGE SCALE GENOMIC DNA]</scope>
    <source>
        <strain evidence="2 3">30cs62</strain>
    </source>
</reference>
<dbReference type="Gene3D" id="1.20.1270.180">
    <property type="match status" value="1"/>
</dbReference>
<dbReference type="Proteomes" id="UP000809910">
    <property type="component" value="Unassembled WGS sequence"/>
</dbReference>
<dbReference type="Pfam" id="PF07007">
    <property type="entry name" value="LprI"/>
    <property type="match status" value="1"/>
</dbReference>
<evidence type="ECO:0000313" key="3">
    <source>
        <dbReference type="Proteomes" id="UP000809910"/>
    </source>
</evidence>
<accession>A0ABS1W8W4</accession>
<keyword evidence="3" id="KW-1185">Reference proteome</keyword>
<evidence type="ECO:0000313" key="2">
    <source>
        <dbReference type="EMBL" id="MBL7525786.1"/>
    </source>
</evidence>